<comment type="caution">
    <text evidence="2">The sequence shown here is derived from an EMBL/GenBank/DDBJ whole genome shotgun (WGS) entry which is preliminary data.</text>
</comment>
<keyword evidence="3" id="KW-1185">Reference proteome</keyword>
<proteinExistence type="predicted"/>
<sequence length="128" mass="14720">MYKRKEGSEADGKIFKAKLVAKGFTQRKDVDYNEVFAPVVKYSTIWLLLSLDKLKVEKLKAQLSVEFSMKDLGLAKRILGMEIHRDVKDGSLWLAQEKYAMRPDIAYALGKVSKYNANPRKVHWEAVK</sequence>
<gene>
    <name evidence="2" type="ORF">R1flu_017578</name>
</gene>
<dbReference type="Proteomes" id="UP001605036">
    <property type="component" value="Unassembled WGS sequence"/>
</dbReference>
<dbReference type="Pfam" id="PF07727">
    <property type="entry name" value="RVT_2"/>
    <property type="match status" value="1"/>
</dbReference>
<accession>A0ABD1ZDM7</accession>
<reference evidence="2 3" key="1">
    <citation type="submission" date="2024-09" db="EMBL/GenBank/DDBJ databases">
        <title>Chromosome-scale assembly of Riccia fluitans.</title>
        <authorList>
            <person name="Paukszto L."/>
            <person name="Sawicki J."/>
            <person name="Karawczyk K."/>
            <person name="Piernik-Szablinska J."/>
            <person name="Szczecinska M."/>
            <person name="Mazdziarz M."/>
        </authorList>
    </citation>
    <scope>NUCLEOTIDE SEQUENCE [LARGE SCALE GENOMIC DNA]</scope>
    <source>
        <strain evidence="2">Rf_01</strain>
        <tissue evidence="2">Aerial parts of the thallus</tissue>
    </source>
</reference>
<dbReference type="InterPro" id="IPR013103">
    <property type="entry name" value="RVT_2"/>
</dbReference>
<dbReference type="AlphaFoldDB" id="A0ABD1ZDM7"/>
<dbReference type="EMBL" id="JBHFFA010000001">
    <property type="protein sequence ID" value="KAL2649450.1"/>
    <property type="molecule type" value="Genomic_DNA"/>
</dbReference>
<protein>
    <recommendedName>
        <fullName evidence="1">Reverse transcriptase Ty1/copia-type domain-containing protein</fullName>
    </recommendedName>
</protein>
<evidence type="ECO:0000313" key="3">
    <source>
        <dbReference type="Proteomes" id="UP001605036"/>
    </source>
</evidence>
<name>A0ABD1ZDM7_9MARC</name>
<evidence type="ECO:0000259" key="1">
    <source>
        <dbReference type="Pfam" id="PF07727"/>
    </source>
</evidence>
<feature type="domain" description="Reverse transcriptase Ty1/copia-type" evidence="1">
    <location>
        <begin position="2"/>
        <end position="51"/>
    </location>
</feature>
<evidence type="ECO:0000313" key="2">
    <source>
        <dbReference type="EMBL" id="KAL2649450.1"/>
    </source>
</evidence>
<organism evidence="2 3">
    <name type="scientific">Riccia fluitans</name>
    <dbReference type="NCBI Taxonomy" id="41844"/>
    <lineage>
        <taxon>Eukaryota</taxon>
        <taxon>Viridiplantae</taxon>
        <taxon>Streptophyta</taxon>
        <taxon>Embryophyta</taxon>
        <taxon>Marchantiophyta</taxon>
        <taxon>Marchantiopsida</taxon>
        <taxon>Marchantiidae</taxon>
        <taxon>Marchantiales</taxon>
        <taxon>Ricciaceae</taxon>
        <taxon>Riccia</taxon>
    </lineage>
</organism>